<dbReference type="GO" id="GO:0005829">
    <property type="term" value="C:cytosol"/>
    <property type="evidence" value="ECO:0007669"/>
    <property type="project" value="TreeGrafter"/>
</dbReference>
<dbReference type="InterPro" id="IPR026904">
    <property type="entry name" value="MnmG_C"/>
</dbReference>
<feature type="domain" description="tRNA uridine 5-carboxymethylaminomethyl modification enzyme C-terminal subdomain" evidence="12">
    <location>
        <begin position="521"/>
        <end position="592"/>
    </location>
</feature>
<evidence type="ECO:0000256" key="1">
    <source>
        <dbReference type="ARBA" id="ARBA00001974"/>
    </source>
</evidence>
<dbReference type="Pfam" id="PF01134">
    <property type="entry name" value="GIDA"/>
    <property type="match status" value="1"/>
</dbReference>
<evidence type="ECO:0000256" key="8">
    <source>
        <dbReference type="ARBA" id="ARBA00023027"/>
    </source>
</evidence>
<dbReference type="Pfam" id="PF13932">
    <property type="entry name" value="SAM_GIDA_C"/>
    <property type="match status" value="1"/>
</dbReference>
<feature type="binding site" evidence="11">
    <location>
        <position position="176"/>
    </location>
    <ligand>
        <name>FAD</name>
        <dbReference type="ChEBI" id="CHEBI:57692"/>
    </ligand>
</feature>
<proteinExistence type="inferred from homology"/>
<dbReference type="InterPro" id="IPR004416">
    <property type="entry name" value="MnmG"/>
</dbReference>
<keyword evidence="11" id="KW-0963">Cytoplasm</keyword>
<dbReference type="PANTHER" id="PTHR11806">
    <property type="entry name" value="GLUCOSE INHIBITED DIVISION PROTEIN A"/>
    <property type="match status" value="1"/>
</dbReference>
<dbReference type="HAMAP" id="MF_00129">
    <property type="entry name" value="MnmG_GidA"/>
    <property type="match status" value="1"/>
</dbReference>
<gene>
    <name evidence="11 13" type="primary">mnmG</name>
    <name evidence="11" type="synonym">gidA</name>
    <name evidence="13" type="ORF">M9B40_05495</name>
</gene>
<dbReference type="PROSITE" id="PS01280">
    <property type="entry name" value="GIDA_1"/>
    <property type="match status" value="1"/>
</dbReference>
<dbReference type="PROSITE" id="PS01281">
    <property type="entry name" value="GIDA_2"/>
    <property type="match status" value="1"/>
</dbReference>
<dbReference type="NCBIfam" id="TIGR00136">
    <property type="entry name" value="mnmG_gidA"/>
    <property type="match status" value="1"/>
</dbReference>
<feature type="binding site" evidence="11">
    <location>
        <begin position="11"/>
        <end position="16"/>
    </location>
    <ligand>
        <name>FAD</name>
        <dbReference type="ChEBI" id="CHEBI:57692"/>
    </ligand>
</feature>
<dbReference type="SUPFAM" id="SSF51905">
    <property type="entry name" value="FAD/NAD(P)-binding domain"/>
    <property type="match status" value="1"/>
</dbReference>
<keyword evidence="5 11" id="KW-0285">Flavoprotein</keyword>
<evidence type="ECO:0000256" key="9">
    <source>
        <dbReference type="ARBA" id="ARBA00025948"/>
    </source>
</evidence>
<evidence type="ECO:0000256" key="11">
    <source>
        <dbReference type="HAMAP-Rule" id="MF_00129"/>
    </source>
</evidence>
<dbReference type="GO" id="GO:0002098">
    <property type="term" value="P:tRNA wobble uridine modification"/>
    <property type="evidence" value="ECO:0007669"/>
    <property type="project" value="InterPro"/>
</dbReference>
<dbReference type="GO" id="GO:0050660">
    <property type="term" value="F:flavin adenine dinucleotide binding"/>
    <property type="evidence" value="ECO:0007669"/>
    <property type="project" value="UniProtKB-UniRule"/>
</dbReference>
<comment type="cofactor">
    <cofactor evidence="1 11">
        <name>FAD</name>
        <dbReference type="ChEBI" id="CHEBI:57692"/>
    </cofactor>
</comment>
<keyword evidence="7 11" id="KW-0274">FAD</keyword>
<dbReference type="Gene3D" id="3.50.50.60">
    <property type="entry name" value="FAD/NAD(P)-binding domain"/>
    <property type="match status" value="2"/>
</dbReference>
<evidence type="ECO:0000256" key="6">
    <source>
        <dbReference type="ARBA" id="ARBA00022694"/>
    </source>
</evidence>
<dbReference type="AlphaFoldDB" id="A0A9Q8TY93"/>
<accession>A0A9Q8TY93</accession>
<evidence type="ECO:0000259" key="12">
    <source>
        <dbReference type="SMART" id="SM01228"/>
    </source>
</evidence>
<dbReference type="GO" id="GO:0030488">
    <property type="term" value="P:tRNA methylation"/>
    <property type="evidence" value="ECO:0007669"/>
    <property type="project" value="TreeGrafter"/>
</dbReference>
<dbReference type="Gene3D" id="1.10.150.570">
    <property type="entry name" value="GidA associated domain, C-terminal subdomain"/>
    <property type="match status" value="1"/>
</dbReference>
<sequence>MTYVFDILIIGGGHAGVEAALIARKMGRQVALVSLDHSKTGRMSCNPAIGGMGKTHIAREVDALGGYIAEATDLAGIQFRVLNRKKGPAVQATRAQTDKELYEKIIQKKLKEEGIVLIDDEIINFKKEKNVIISALSKNNEYSAKSYVLTTGTFLNGSILIGHEKNEGGRINEKKSSGLELFFNSLNLKTGRLKTGTPPRLDKQTVDFGSLEEQPGDDAKLFMSYLGEKNKHPKQTSCFITYTNKKTHEIIRKNIKKSAMYSGLISGVGPRYCPSIEDKIMRFEDKDQHQIFVEPEGLKTETIYPNGISTSLPKEIQEEYIRSIKGFENAKIKQFGYAVEYDYIDPRNLDKTLRIKKLKNLFLAGQINGTTGYEEAAGQGMVAGINASLLLDQDRWMPKRQDSYLGVLVDDLTRFGVSEPYRMFTSRAEHRLLLRQDNADERMFKYAKKFKTLDRLREEVYLKKQSEKNKARNILETTKIDVGGKKRTGTDLCKRNDFSLKDLSKITKLKGESFEQTYFDIRYSGYIKKQQRELEKIKNLEEFKLGLIFDYKEVIGLSGELQEKLNHHKPKDLQEVANIEGITPAAISVLTIHLKKIDAIKTGY</sequence>
<dbReference type="InterPro" id="IPR020595">
    <property type="entry name" value="MnmG-rel_CS"/>
</dbReference>
<evidence type="ECO:0000256" key="7">
    <source>
        <dbReference type="ARBA" id="ARBA00022827"/>
    </source>
</evidence>
<feature type="binding site" evidence="11">
    <location>
        <position position="366"/>
    </location>
    <ligand>
        <name>FAD</name>
        <dbReference type="ChEBI" id="CHEBI:57692"/>
    </ligand>
</feature>
<evidence type="ECO:0000256" key="10">
    <source>
        <dbReference type="ARBA" id="ARBA00031800"/>
    </source>
</evidence>
<dbReference type="PANTHER" id="PTHR11806:SF0">
    <property type="entry name" value="PROTEIN MTO1 HOMOLOG, MITOCHONDRIAL"/>
    <property type="match status" value="1"/>
</dbReference>
<dbReference type="InterPro" id="IPR049312">
    <property type="entry name" value="GIDA_C_N"/>
</dbReference>
<evidence type="ECO:0000256" key="2">
    <source>
        <dbReference type="ARBA" id="ARBA00003717"/>
    </source>
</evidence>
<dbReference type="SMART" id="SM01228">
    <property type="entry name" value="GIDA_assoc_3"/>
    <property type="match status" value="1"/>
</dbReference>
<evidence type="ECO:0000256" key="3">
    <source>
        <dbReference type="ARBA" id="ARBA00007653"/>
    </source>
</evidence>
<comment type="subcellular location">
    <subcellularLocation>
        <location evidence="11">Cytoplasm</location>
    </subcellularLocation>
</comment>
<reference evidence="13" key="1">
    <citation type="submission" date="2022-05" db="EMBL/GenBank/DDBJ databases">
        <title>Single-amplified genomics reveal most streamlined microbe among free-living bacteria.</title>
        <authorList>
            <person name="Roda-Garcia J."/>
            <person name="Haro-Moreno J.M."/>
            <person name="Rodriguez-Valera F."/>
            <person name="Almagro-Moreno S."/>
            <person name="Lopez-Perez M."/>
        </authorList>
    </citation>
    <scope>NUCLEOTIDE SEQUENCE</scope>
    <source>
        <strain evidence="13">TMED112-D2-2</strain>
    </source>
</reference>
<name>A0A9Q8TY93_9GAMM</name>
<dbReference type="InterPro" id="IPR044920">
    <property type="entry name" value="MnmG_C_subdom_sf"/>
</dbReference>
<dbReference type="EMBL" id="CP097966">
    <property type="protein sequence ID" value="URQ63180.1"/>
    <property type="molecule type" value="Genomic_DNA"/>
</dbReference>
<dbReference type="InterPro" id="IPR047001">
    <property type="entry name" value="MnmG_C_subdom"/>
</dbReference>
<dbReference type="Pfam" id="PF21680">
    <property type="entry name" value="GIDA_C_1st"/>
    <property type="match status" value="1"/>
</dbReference>
<comment type="similarity">
    <text evidence="3 11">Belongs to the MnmG family.</text>
</comment>
<evidence type="ECO:0000256" key="5">
    <source>
        <dbReference type="ARBA" id="ARBA00022630"/>
    </source>
</evidence>
<comment type="subunit">
    <text evidence="9 11">Homodimer. Heterotetramer of two MnmE and two MnmG subunits.</text>
</comment>
<evidence type="ECO:0000313" key="13">
    <source>
        <dbReference type="EMBL" id="URQ63180.1"/>
    </source>
</evidence>
<feature type="binding site" evidence="11">
    <location>
        <begin position="269"/>
        <end position="283"/>
    </location>
    <ligand>
        <name>NAD(+)</name>
        <dbReference type="ChEBI" id="CHEBI:57540"/>
    </ligand>
</feature>
<keyword evidence="8 11" id="KW-0520">NAD</keyword>
<dbReference type="FunFam" id="3.50.50.60:FF:000002">
    <property type="entry name" value="tRNA uridine 5-carboxymethylaminomethyl modification enzyme MnmG"/>
    <property type="match status" value="1"/>
</dbReference>
<keyword evidence="6 11" id="KW-0819">tRNA processing</keyword>
<dbReference type="InterPro" id="IPR002218">
    <property type="entry name" value="MnmG-rel"/>
</dbReference>
<dbReference type="InterPro" id="IPR040131">
    <property type="entry name" value="MnmG_N"/>
</dbReference>
<feature type="binding site" evidence="11">
    <location>
        <position position="122"/>
    </location>
    <ligand>
        <name>FAD</name>
        <dbReference type="ChEBI" id="CHEBI:57692"/>
    </ligand>
</feature>
<protein>
    <recommendedName>
        <fullName evidence="4 11">tRNA uridine 5-carboxymethylaminomethyl modification enzyme MnmG</fullName>
    </recommendedName>
    <alternativeName>
        <fullName evidence="10 11">Glucose-inhibited division protein A</fullName>
    </alternativeName>
</protein>
<evidence type="ECO:0000313" key="14">
    <source>
        <dbReference type="Proteomes" id="UP001056381"/>
    </source>
</evidence>
<evidence type="ECO:0000256" key="4">
    <source>
        <dbReference type="ARBA" id="ARBA00020461"/>
    </source>
</evidence>
<organism evidence="13 14">
    <name type="scientific">SAR86 cluster bacterium</name>
    <dbReference type="NCBI Taxonomy" id="2030880"/>
    <lineage>
        <taxon>Bacteria</taxon>
        <taxon>Pseudomonadati</taxon>
        <taxon>Pseudomonadota</taxon>
        <taxon>Gammaproteobacteria</taxon>
        <taxon>SAR86 cluster</taxon>
    </lineage>
</organism>
<dbReference type="InterPro" id="IPR036188">
    <property type="entry name" value="FAD/NAD-bd_sf"/>
</dbReference>
<dbReference type="Proteomes" id="UP001056381">
    <property type="component" value="Chromosome"/>
</dbReference>
<keyword evidence="14" id="KW-1185">Reference proteome</keyword>
<comment type="function">
    <text evidence="2 11">NAD-binding protein involved in the addition of a carboxymethylaminomethyl (cmnm) group at the wobble position (U34) of certain tRNAs, forming tRNA-cmnm(5)s(2)U34.</text>
</comment>